<dbReference type="SUPFAM" id="SSF53901">
    <property type="entry name" value="Thiolase-like"/>
    <property type="match status" value="1"/>
</dbReference>
<feature type="compositionally biased region" description="Basic and acidic residues" evidence="4">
    <location>
        <begin position="1193"/>
        <end position="1233"/>
    </location>
</feature>
<evidence type="ECO:0000256" key="3">
    <source>
        <dbReference type="ARBA" id="ARBA00022679"/>
    </source>
</evidence>
<feature type="compositionally biased region" description="Acidic residues" evidence="4">
    <location>
        <begin position="1234"/>
        <end position="1248"/>
    </location>
</feature>
<dbReference type="InterPro" id="IPR018201">
    <property type="entry name" value="Ketoacyl_synth_AS"/>
</dbReference>
<dbReference type="Gene3D" id="3.40.47.10">
    <property type="match status" value="1"/>
</dbReference>
<dbReference type="SUPFAM" id="SSF51735">
    <property type="entry name" value="NAD(P)-binding Rossmann-fold domains"/>
    <property type="match status" value="1"/>
</dbReference>
<keyword evidence="1" id="KW-0596">Phosphopantetheine</keyword>
<dbReference type="PROSITE" id="PS52004">
    <property type="entry name" value="KS3_2"/>
    <property type="match status" value="1"/>
</dbReference>
<feature type="domain" description="Carrier" evidence="5">
    <location>
        <begin position="1637"/>
        <end position="1727"/>
    </location>
</feature>
<keyword evidence="3" id="KW-0808">Transferase</keyword>
<dbReference type="CDD" id="cd00833">
    <property type="entry name" value="PKS"/>
    <property type="match status" value="1"/>
</dbReference>
<dbReference type="InterPro" id="IPR016039">
    <property type="entry name" value="Thiolase-like"/>
</dbReference>
<dbReference type="InterPro" id="IPR057326">
    <property type="entry name" value="KR_dom"/>
</dbReference>
<evidence type="ECO:0000256" key="2">
    <source>
        <dbReference type="ARBA" id="ARBA00022553"/>
    </source>
</evidence>
<evidence type="ECO:0000313" key="7">
    <source>
        <dbReference type="Proteomes" id="UP000887560"/>
    </source>
</evidence>
<feature type="domain" description="Ketosynthase family 3 (KS3)" evidence="6">
    <location>
        <begin position="156"/>
        <end position="594"/>
    </location>
</feature>
<dbReference type="Pfam" id="PF00109">
    <property type="entry name" value="ketoacyl-synt"/>
    <property type="match status" value="2"/>
</dbReference>
<feature type="region of interest" description="Disordered" evidence="4">
    <location>
        <begin position="1121"/>
        <end position="1257"/>
    </location>
</feature>
<keyword evidence="7" id="KW-1185">Reference proteome</keyword>
<feature type="domain" description="Carrier" evidence="5">
    <location>
        <begin position="1041"/>
        <end position="1120"/>
    </location>
</feature>
<dbReference type="GO" id="GO:0004315">
    <property type="term" value="F:3-oxoacyl-[acyl-carrier-protein] synthase activity"/>
    <property type="evidence" value="ECO:0007669"/>
    <property type="project" value="InterPro"/>
</dbReference>
<dbReference type="SMART" id="SM00825">
    <property type="entry name" value="PKS_KS"/>
    <property type="match status" value="1"/>
</dbReference>
<dbReference type="InterPro" id="IPR009081">
    <property type="entry name" value="PP-bd_ACP"/>
</dbReference>
<feature type="compositionally biased region" description="Acidic residues" evidence="4">
    <location>
        <begin position="1122"/>
        <end position="1192"/>
    </location>
</feature>
<dbReference type="InterPro" id="IPR050091">
    <property type="entry name" value="PKS_NRPS_Biosynth_Enz"/>
</dbReference>
<dbReference type="PROSITE" id="PS50075">
    <property type="entry name" value="CARRIER"/>
    <property type="match status" value="2"/>
</dbReference>
<dbReference type="Proteomes" id="UP000887560">
    <property type="component" value="Unplaced"/>
</dbReference>
<dbReference type="GO" id="GO:0006633">
    <property type="term" value="P:fatty acid biosynthetic process"/>
    <property type="evidence" value="ECO:0007669"/>
    <property type="project" value="InterPro"/>
</dbReference>
<dbReference type="Pfam" id="PF08659">
    <property type="entry name" value="KR"/>
    <property type="match status" value="1"/>
</dbReference>
<keyword evidence="2" id="KW-0597">Phosphoprotein</keyword>
<dbReference type="InterPro" id="IPR014030">
    <property type="entry name" value="Ketoacyl_synth_N"/>
</dbReference>
<dbReference type="Gene3D" id="3.40.50.720">
    <property type="entry name" value="NAD(P)-binding Rossmann-like Domain"/>
    <property type="match status" value="2"/>
</dbReference>
<dbReference type="WBParaSite" id="scf7180000423523.g11206">
    <property type="protein sequence ID" value="scf7180000423523.g11206"/>
    <property type="gene ID" value="scf7180000423523.g11206"/>
</dbReference>
<dbReference type="PROSITE" id="PS00012">
    <property type="entry name" value="PHOSPHOPANTETHEINE"/>
    <property type="match status" value="1"/>
</dbReference>
<reference evidence="8" key="1">
    <citation type="submission" date="2022-11" db="UniProtKB">
        <authorList>
            <consortium name="WormBaseParasite"/>
        </authorList>
    </citation>
    <scope>IDENTIFICATION</scope>
</reference>
<dbReference type="InterPro" id="IPR006162">
    <property type="entry name" value="Ppantetheine_attach_site"/>
</dbReference>
<dbReference type="InterPro" id="IPR036736">
    <property type="entry name" value="ACP-like_sf"/>
</dbReference>
<proteinExistence type="predicted"/>
<dbReference type="PANTHER" id="PTHR43775:SF37">
    <property type="entry name" value="SI:DKEY-61P9.11"/>
    <property type="match status" value="1"/>
</dbReference>
<name>A0A915P6K7_9BILA</name>
<dbReference type="InterPro" id="IPR013968">
    <property type="entry name" value="PKS_KR"/>
</dbReference>
<dbReference type="InterPro" id="IPR036291">
    <property type="entry name" value="NAD(P)-bd_dom_sf"/>
</dbReference>
<dbReference type="PROSITE" id="PS00606">
    <property type="entry name" value="KS3_1"/>
    <property type="match status" value="1"/>
</dbReference>
<evidence type="ECO:0000256" key="1">
    <source>
        <dbReference type="ARBA" id="ARBA00022450"/>
    </source>
</evidence>
<dbReference type="InterPro" id="IPR020841">
    <property type="entry name" value="PKS_Beta-ketoAc_synthase_dom"/>
</dbReference>
<dbReference type="Pfam" id="PF00550">
    <property type="entry name" value="PP-binding"/>
    <property type="match status" value="2"/>
</dbReference>
<dbReference type="SMART" id="SM00822">
    <property type="entry name" value="PKS_KR"/>
    <property type="match status" value="1"/>
</dbReference>
<organism evidence="7 8">
    <name type="scientific">Meloidogyne floridensis</name>
    <dbReference type="NCBI Taxonomy" id="298350"/>
    <lineage>
        <taxon>Eukaryota</taxon>
        <taxon>Metazoa</taxon>
        <taxon>Ecdysozoa</taxon>
        <taxon>Nematoda</taxon>
        <taxon>Chromadorea</taxon>
        <taxon>Rhabditida</taxon>
        <taxon>Tylenchina</taxon>
        <taxon>Tylenchomorpha</taxon>
        <taxon>Tylenchoidea</taxon>
        <taxon>Meloidogynidae</taxon>
        <taxon>Meloidogyninae</taxon>
        <taxon>Meloidogyne</taxon>
    </lineage>
</organism>
<dbReference type="Pfam" id="PF02801">
    <property type="entry name" value="Ketoacyl-synt_C"/>
    <property type="match status" value="1"/>
</dbReference>
<evidence type="ECO:0000259" key="5">
    <source>
        <dbReference type="PROSITE" id="PS50075"/>
    </source>
</evidence>
<dbReference type="InterPro" id="IPR014031">
    <property type="entry name" value="Ketoacyl_synth_C"/>
</dbReference>
<dbReference type="PANTHER" id="PTHR43775">
    <property type="entry name" value="FATTY ACID SYNTHASE"/>
    <property type="match status" value="1"/>
</dbReference>
<accession>A0A915P6K7</accession>
<dbReference type="GO" id="GO:0004312">
    <property type="term" value="F:fatty acid synthase activity"/>
    <property type="evidence" value="ECO:0007669"/>
    <property type="project" value="TreeGrafter"/>
</dbReference>
<sequence length="2027" mass="233246">ICLQENQKDVFIAELTSPLNNKNIPLPPKSPFPFTIIHKDFYQFLIEECGYNFGKSFKSVESVNYGIGFEMGKLMVWGSCEVIQKVGELDIKLDALWQAMVYCFLKEVGNEKKSKKHQQHLLVPFSIGKLYIGPKLFKNELDDEKDLRMHFSIKLDEGMARGNFWIEEKGNKNGEEILMFGEDLLFRKLDVGEIDKIEMKINNYFDFDKKDLEVVISSIACRLPGNISSPDQFWALLKEVEGGHFLNFDLARFDANFFGLSALEASALDPQQRLLLECTWECVEQAGCNSPKDLEQCGVFIGFMSNEYQDLSEQQGNALQMGPTLSIDTACSSSLVALQLAVEAIRTGRCPRAIVGGVNLTLTAKGLAQRANAGMLSEDGCCRAFDIDANGYGRSDGCVVMIIEGVPIENLEGKPHWGAVECGHDGRSAALTAPNGLSQQQLLARCLEQLNIEKRRSFRCWECHGTGTALGDPVEFLALAKSLNSCGLAKGVWLGTAKANIGHMEAASGLVGAVLQLRNAEMPPLPNFKRMNSEIVRGMEANGWGGYENDNWPVRLAVRKSTRILNEGEDKQTLLAGVSSFGVSGTIACAIISLNRSIEIKQIQQLHYQLKQHCSKKWQRILPLSTHSENSMKKFLEKYLKFLKNEKEWNFNEICVAASYLRGKNVKNPPLNVRAVIILPNVDGSGEDNLTCINYRLGFWPKIAWTLYEQVSAYKDSLELILNKLGINKQLKEIRNPSIIKLADAFGRFKMLIEFGIIKEGDEIINKKNNLAINLFRELIWAKEENELTKDKIIRCIEELKTGGNMQEEYTTPKQINRPTTSSNKLIIGPTQLNPEYPFASIETPSDLQQLLAFSFCIGKEINWPKIYQIPPKYLPLLNLINLPKYSFDRQKRFWTLKDDFKLNKDDGCHPLLGNCPSNNASKDCHLVGLLIELLTAIGHLNLKFDCFSIQIEEICLKEFLNKKEKQWIITEILNSEKIKIFGEEKNKKKKLICLAKIKEIERNLNFNKEVKFLKEKCLNYEEEKQSPRVNFQKLEKQKFVELTEKIEQILISALPSAQLPTNWIDMGLTQLGLDSLSLMALAQALNQKFEINRNIGITPADVFMIGRARELVELVSQKLENEEDKEVEEYNEEDPEEGEENDEDDNEDEVFKEDENEEEEEDDEEYEKEKEGESEDEDRNEDGEKEEQEDVKEDRNLEEEQKSEDCDEKNRDEEAQNKNEDKERDFEKKDGYETEDEENEKEEEENFERELPVSKEETQNFQLARECIFAVEEFKTEKKPFNENPNVWIEISNKNNFEIIFKIKRMDEKEMRHSIDMKNIKNNQKFEENVEVLFGIIYQKNLFTSSNLSEWHFKKFLGKLNLGISDDWMPRGTWLITGGTRGIGLEIANWLAKHFRSLNCLILLARTRPNNNDIFWQYFKQMNKRCHIELKLCDVTDVEMMKEIFEMPEMKQLNGIIHSAGVLINAPIAAMESSLYNLNPVHFVINSSLTSLHPNHGQSAYAASNAFCDALIRKRRKNGLSGTVLNWANWLEVGMAARKPGTNEILGWLGLSGLSTDLALYCFEIALRYKPTQLMIGRFHWEKMKEKFEGLYKRFEDFGEDFEEENEEENKILFKKFEEYKRDSQKFKNLKNPKIPNFEEIITSAIREQLKIVNYDNNEDRILEFVQNSNFNSLGFMEMGLDSLRLYQLTSDLNGRLERFGLKINIIDLFERGNVEKLGEYLNRRLEENERSGVEKKSVRPISTENERKNVELKLEDESKILEKILEFSKNHLMFGEPLVPAALQTQQFIDCLKSSNLDIEKTSLLIEEIKFNKKMFLNEWENAKIICKNTKINGKEGNDKFQNLLMELISIGEEEGSLSFSSCQIMLEKSNERKIRWNDTNFNFNFNEKQKTTVDVNEFYSSLKKIGMEYGPKMLLIKEAKKREKFAWIYSVGRAQLNNEELSNFAGGSVDILDEKNDKLMIIEGVVAKKFVEKEIRNEEKINFEEFNEWLKLIRPEKDIAILGVSGTFSGCESVEEFWNAIRDV</sequence>
<dbReference type="Gene3D" id="1.10.1200.10">
    <property type="entry name" value="ACP-like"/>
    <property type="match status" value="1"/>
</dbReference>
<evidence type="ECO:0000256" key="4">
    <source>
        <dbReference type="SAM" id="MobiDB-lite"/>
    </source>
</evidence>
<evidence type="ECO:0000313" key="8">
    <source>
        <dbReference type="WBParaSite" id="scf7180000423523.g11206"/>
    </source>
</evidence>
<protein>
    <submittedName>
        <fullName evidence="8">Uncharacterized protein</fullName>
    </submittedName>
</protein>
<dbReference type="SUPFAM" id="SSF47336">
    <property type="entry name" value="ACP-like"/>
    <property type="match status" value="2"/>
</dbReference>
<evidence type="ECO:0000259" key="6">
    <source>
        <dbReference type="PROSITE" id="PS52004"/>
    </source>
</evidence>